<protein>
    <submittedName>
        <fullName evidence="1">BAHD acyltransferase DCR</fullName>
    </submittedName>
</protein>
<comment type="caution">
    <text evidence="1">The sequence shown here is derived from an EMBL/GenBank/DDBJ whole genome shotgun (WGS) entry which is preliminary data.</text>
</comment>
<dbReference type="GO" id="GO:0016746">
    <property type="term" value="F:acyltransferase activity"/>
    <property type="evidence" value="ECO:0007669"/>
    <property type="project" value="UniProtKB-KW"/>
</dbReference>
<proteinExistence type="predicted"/>
<dbReference type="Gene3D" id="3.30.559.10">
    <property type="entry name" value="Chloramphenicol acetyltransferase-like domain"/>
    <property type="match status" value="1"/>
</dbReference>
<gene>
    <name evidence="1" type="primary">DCR</name>
    <name evidence="1" type="ORF">KSP39_PZI017768</name>
</gene>
<accession>A0AAP0B6D7</accession>
<reference evidence="1 2" key="1">
    <citation type="journal article" date="2022" name="Nat. Plants">
        <title>Genomes of leafy and leafless Platanthera orchids illuminate the evolution of mycoheterotrophy.</title>
        <authorList>
            <person name="Li M.H."/>
            <person name="Liu K.W."/>
            <person name="Li Z."/>
            <person name="Lu H.C."/>
            <person name="Ye Q.L."/>
            <person name="Zhang D."/>
            <person name="Wang J.Y."/>
            <person name="Li Y.F."/>
            <person name="Zhong Z.M."/>
            <person name="Liu X."/>
            <person name="Yu X."/>
            <person name="Liu D.K."/>
            <person name="Tu X.D."/>
            <person name="Liu B."/>
            <person name="Hao Y."/>
            <person name="Liao X.Y."/>
            <person name="Jiang Y.T."/>
            <person name="Sun W.H."/>
            <person name="Chen J."/>
            <person name="Chen Y.Q."/>
            <person name="Ai Y."/>
            <person name="Zhai J.W."/>
            <person name="Wu S.S."/>
            <person name="Zhou Z."/>
            <person name="Hsiao Y.Y."/>
            <person name="Wu W.L."/>
            <person name="Chen Y.Y."/>
            <person name="Lin Y.F."/>
            <person name="Hsu J.L."/>
            <person name="Li C.Y."/>
            <person name="Wang Z.W."/>
            <person name="Zhao X."/>
            <person name="Zhong W.Y."/>
            <person name="Ma X.K."/>
            <person name="Ma L."/>
            <person name="Huang J."/>
            <person name="Chen G.Z."/>
            <person name="Huang M.Z."/>
            <person name="Huang L."/>
            <person name="Peng D.H."/>
            <person name="Luo Y.B."/>
            <person name="Zou S.Q."/>
            <person name="Chen S.P."/>
            <person name="Lan S."/>
            <person name="Tsai W.C."/>
            <person name="Van de Peer Y."/>
            <person name="Liu Z.J."/>
        </authorList>
    </citation>
    <scope>NUCLEOTIDE SEQUENCE [LARGE SCALE GENOMIC DNA]</scope>
    <source>
        <strain evidence="1">Lor287</strain>
    </source>
</reference>
<dbReference type="InterPro" id="IPR023213">
    <property type="entry name" value="CAT-like_dom_sf"/>
</dbReference>
<name>A0AAP0B6D7_9ASPA</name>
<keyword evidence="2" id="KW-1185">Reference proteome</keyword>
<organism evidence="1 2">
    <name type="scientific">Platanthera zijinensis</name>
    <dbReference type="NCBI Taxonomy" id="2320716"/>
    <lineage>
        <taxon>Eukaryota</taxon>
        <taxon>Viridiplantae</taxon>
        <taxon>Streptophyta</taxon>
        <taxon>Embryophyta</taxon>
        <taxon>Tracheophyta</taxon>
        <taxon>Spermatophyta</taxon>
        <taxon>Magnoliopsida</taxon>
        <taxon>Liliopsida</taxon>
        <taxon>Asparagales</taxon>
        <taxon>Orchidaceae</taxon>
        <taxon>Orchidoideae</taxon>
        <taxon>Orchideae</taxon>
        <taxon>Orchidinae</taxon>
        <taxon>Platanthera</taxon>
    </lineage>
</organism>
<evidence type="ECO:0000313" key="1">
    <source>
        <dbReference type="EMBL" id="KAK8928920.1"/>
    </source>
</evidence>
<sequence length="76" mass="8190">MLKRESLATHAWPSASRACRLSLEGITVFAVFASCRLRIGPSIPNSYFGNHIQAVFTDTVVDALLTAPPQFSAGLL</sequence>
<keyword evidence="1" id="KW-0012">Acyltransferase</keyword>
<dbReference type="Proteomes" id="UP001418222">
    <property type="component" value="Unassembled WGS sequence"/>
</dbReference>
<dbReference type="Pfam" id="PF02458">
    <property type="entry name" value="Transferase"/>
    <property type="match status" value="1"/>
</dbReference>
<dbReference type="PROSITE" id="PS51257">
    <property type="entry name" value="PROKAR_LIPOPROTEIN"/>
    <property type="match status" value="1"/>
</dbReference>
<dbReference type="AlphaFoldDB" id="A0AAP0B6D7"/>
<keyword evidence="1" id="KW-0808">Transferase</keyword>
<evidence type="ECO:0000313" key="2">
    <source>
        <dbReference type="Proteomes" id="UP001418222"/>
    </source>
</evidence>
<dbReference type="EMBL" id="JBBWWQ010000015">
    <property type="protein sequence ID" value="KAK8928920.1"/>
    <property type="molecule type" value="Genomic_DNA"/>
</dbReference>